<dbReference type="EMBL" id="CP049109">
    <property type="protein sequence ID" value="QIG80094.1"/>
    <property type="molecule type" value="Genomic_DNA"/>
</dbReference>
<name>A0A6G6Y567_9SPHN</name>
<evidence type="ECO:0000313" key="2">
    <source>
        <dbReference type="Proteomes" id="UP000501568"/>
    </source>
</evidence>
<accession>A0A6G6Y567</accession>
<dbReference type="KEGG" id="spzr:G5C33_10085"/>
<gene>
    <name evidence="1" type="ORF">G5C33_10085</name>
</gene>
<keyword evidence="2" id="KW-1185">Reference proteome</keyword>
<proteinExistence type="predicted"/>
<dbReference type="AlphaFoldDB" id="A0A6G6Y567"/>
<organism evidence="1 2">
    <name type="scientific">Stakelama tenebrarum</name>
    <dbReference type="NCBI Taxonomy" id="2711215"/>
    <lineage>
        <taxon>Bacteria</taxon>
        <taxon>Pseudomonadati</taxon>
        <taxon>Pseudomonadota</taxon>
        <taxon>Alphaproteobacteria</taxon>
        <taxon>Sphingomonadales</taxon>
        <taxon>Sphingomonadaceae</taxon>
        <taxon>Stakelama</taxon>
    </lineage>
</organism>
<sequence length="65" mass="7337">MSGFVRTIEKRIMKRAGMHRRDVPLQIGDGLPPVVLPLIFDQSGECYGLRWPRRIPAQFSGRASA</sequence>
<dbReference type="RefSeq" id="WP_165327097.1">
    <property type="nucleotide sequence ID" value="NZ_CP049109.1"/>
</dbReference>
<dbReference type="Proteomes" id="UP000501568">
    <property type="component" value="Chromosome"/>
</dbReference>
<protein>
    <submittedName>
        <fullName evidence="1">Uncharacterized protein</fullName>
    </submittedName>
</protein>
<evidence type="ECO:0000313" key="1">
    <source>
        <dbReference type="EMBL" id="QIG80094.1"/>
    </source>
</evidence>
<reference evidence="1 2" key="1">
    <citation type="submission" date="2020-02" db="EMBL/GenBank/DDBJ databases">
        <authorList>
            <person name="Zheng R.K."/>
            <person name="Sun C.M."/>
        </authorList>
    </citation>
    <scope>NUCLEOTIDE SEQUENCE [LARGE SCALE GENOMIC DNA]</scope>
    <source>
        <strain evidence="2">zrk23</strain>
    </source>
</reference>